<accession>A0A386ZPG2</accession>
<protein>
    <submittedName>
        <fullName evidence="1">Uncharacterized protein</fullName>
    </submittedName>
</protein>
<dbReference type="Proteomes" id="UP000267164">
    <property type="component" value="Chromosome"/>
</dbReference>
<evidence type="ECO:0000313" key="1">
    <source>
        <dbReference type="EMBL" id="AYF79253.1"/>
    </source>
</evidence>
<keyword evidence="2" id="KW-1185">Reference proteome</keyword>
<reference evidence="1 2" key="1">
    <citation type="submission" date="2018-09" db="EMBL/GenBank/DDBJ databases">
        <title>Nocardia yunnanensis sp. nov., an actinomycete isolated from a soil sample.</title>
        <authorList>
            <person name="Zhang J."/>
        </authorList>
    </citation>
    <scope>NUCLEOTIDE SEQUENCE [LARGE SCALE GENOMIC DNA]</scope>
    <source>
        <strain evidence="1 2">CFHS0054</strain>
    </source>
</reference>
<dbReference type="OrthoDB" id="4565427at2"/>
<dbReference type="KEGG" id="nyu:D7D52_21390"/>
<dbReference type="EMBL" id="CP032568">
    <property type="protein sequence ID" value="AYF79253.1"/>
    <property type="molecule type" value="Genomic_DNA"/>
</dbReference>
<evidence type="ECO:0000313" key="2">
    <source>
        <dbReference type="Proteomes" id="UP000267164"/>
    </source>
</evidence>
<organism evidence="1 2">
    <name type="scientific">Nocardia yunnanensis</name>
    <dbReference type="NCBI Taxonomy" id="2382165"/>
    <lineage>
        <taxon>Bacteria</taxon>
        <taxon>Bacillati</taxon>
        <taxon>Actinomycetota</taxon>
        <taxon>Actinomycetes</taxon>
        <taxon>Mycobacteriales</taxon>
        <taxon>Nocardiaceae</taxon>
        <taxon>Nocardia</taxon>
    </lineage>
</organism>
<dbReference type="AlphaFoldDB" id="A0A386ZPG2"/>
<name>A0A386ZPG2_9NOCA</name>
<gene>
    <name evidence="1" type="ORF">D7D52_21390</name>
</gene>
<sequence>MVAAALVTLPLLAGCGGGGDKSADVSQADVSKSLQAGGLDAKFADCAAKVFLDEGISQDGLRVMIKKDAKAADASDYQSAGMSKADADKAQSAAAKIVSSCMKTQQ</sequence>
<proteinExistence type="predicted"/>